<evidence type="ECO:0000259" key="3">
    <source>
        <dbReference type="Pfam" id="PF02470"/>
    </source>
</evidence>
<dbReference type="GO" id="GO:0005548">
    <property type="term" value="F:phospholipid transporter activity"/>
    <property type="evidence" value="ECO:0007669"/>
    <property type="project" value="TreeGrafter"/>
</dbReference>
<evidence type="ECO:0000313" key="5">
    <source>
        <dbReference type="Proteomes" id="UP001289135"/>
    </source>
</evidence>
<dbReference type="RefSeq" id="WP_322498951.1">
    <property type="nucleotide sequence ID" value="NZ_JARGYU010000003.1"/>
</dbReference>
<feature type="compositionally biased region" description="Basic and acidic residues" evidence="1">
    <location>
        <begin position="153"/>
        <end position="163"/>
    </location>
</feature>
<organism evidence="4 5">
    <name type="scientific">Lyticum sinuosum</name>
    <dbReference type="NCBI Taxonomy" id="1332059"/>
    <lineage>
        <taxon>Bacteria</taxon>
        <taxon>Pseudomonadati</taxon>
        <taxon>Pseudomonadota</taxon>
        <taxon>Alphaproteobacteria</taxon>
        <taxon>Rickettsiales</taxon>
        <taxon>Lyticum</taxon>
    </lineage>
</organism>
<dbReference type="GO" id="GO:0005543">
    <property type="term" value="F:phospholipid binding"/>
    <property type="evidence" value="ECO:0007669"/>
    <property type="project" value="TreeGrafter"/>
</dbReference>
<dbReference type="Proteomes" id="UP001289135">
    <property type="component" value="Unassembled WGS sequence"/>
</dbReference>
<comment type="caution">
    <text evidence="4">The sequence shown here is derived from an EMBL/GenBank/DDBJ whole genome shotgun (WGS) entry which is preliminary data.</text>
</comment>
<proteinExistence type="predicted"/>
<protein>
    <submittedName>
        <fullName evidence="4">MlaD superfamily outer membrane lipid asymmetry maintenance protein</fullName>
    </submittedName>
</protein>
<keyword evidence="2" id="KW-0812">Transmembrane</keyword>
<accession>A0AAE4VLK8</accession>
<name>A0AAE4VLK8_9RICK</name>
<dbReference type="AlphaFoldDB" id="A0AAE4VLK8"/>
<gene>
    <name evidence="4" type="ORF">Lyticum_00709</name>
</gene>
<evidence type="ECO:0000256" key="1">
    <source>
        <dbReference type="SAM" id="MobiDB-lite"/>
    </source>
</evidence>
<dbReference type="InterPro" id="IPR003399">
    <property type="entry name" value="Mce/MlaD"/>
</dbReference>
<dbReference type="Pfam" id="PF02470">
    <property type="entry name" value="MlaD"/>
    <property type="match status" value="1"/>
</dbReference>
<dbReference type="PANTHER" id="PTHR33371:SF4">
    <property type="entry name" value="INTERMEMBRANE PHOSPHOLIPID TRANSPORT SYSTEM BINDING PROTEIN MLAD"/>
    <property type="match status" value="1"/>
</dbReference>
<keyword evidence="5" id="KW-1185">Reference proteome</keyword>
<dbReference type="NCBIfam" id="TIGR04430">
    <property type="entry name" value="OM_asym_MlaD"/>
    <property type="match status" value="1"/>
</dbReference>
<dbReference type="InterPro" id="IPR030970">
    <property type="entry name" value="ABC_MlaD"/>
</dbReference>
<keyword evidence="2" id="KW-0472">Membrane</keyword>
<dbReference type="EMBL" id="JARGYU010000003">
    <property type="protein sequence ID" value="MDZ5761527.1"/>
    <property type="molecule type" value="Genomic_DNA"/>
</dbReference>
<feature type="region of interest" description="Disordered" evidence="1">
    <location>
        <begin position="153"/>
        <end position="194"/>
    </location>
</feature>
<evidence type="ECO:0000256" key="2">
    <source>
        <dbReference type="SAM" id="Phobius"/>
    </source>
</evidence>
<sequence length="194" mass="21423">MKITNRTVEVLIGAFVLILVIKFIFIIQNSDRFSTNTNKEYILYASFDRVDGVNIGTPVSISGVKVGQVINQVLDNQTYNAVLTLAINKDINLPVDTLAEIISSSLLGEKYVSLVPGADSDMLKNNDKIEFTQSSISFESLISRMLFGMESGKNKESSLRNENSEDSVIENNTDKKEDEDEKGEHLSFSGANMG</sequence>
<feature type="transmembrane region" description="Helical" evidence="2">
    <location>
        <begin position="7"/>
        <end position="27"/>
    </location>
</feature>
<dbReference type="InterPro" id="IPR052336">
    <property type="entry name" value="MlaD_Phospholipid_Transporter"/>
</dbReference>
<feature type="domain" description="Mce/MlaD" evidence="3">
    <location>
        <begin position="40"/>
        <end position="117"/>
    </location>
</feature>
<dbReference type="PANTHER" id="PTHR33371">
    <property type="entry name" value="INTERMEMBRANE PHOSPHOLIPID TRANSPORT SYSTEM BINDING PROTEIN MLAD-RELATED"/>
    <property type="match status" value="1"/>
</dbReference>
<keyword evidence="2" id="KW-1133">Transmembrane helix</keyword>
<evidence type="ECO:0000313" key="4">
    <source>
        <dbReference type="EMBL" id="MDZ5761527.1"/>
    </source>
</evidence>
<reference evidence="4" key="1">
    <citation type="submission" date="2023-02" db="EMBL/GenBank/DDBJ databases">
        <title>Host association and intracellularity evolved multiple times independently in the Rickettsiales.</title>
        <authorList>
            <person name="Castelli M."/>
            <person name="Nardi T."/>
            <person name="Gammuto L."/>
            <person name="Bellinzona G."/>
            <person name="Sabaneyeva E."/>
            <person name="Potekhin A."/>
            <person name="Serra V."/>
            <person name="Petroni G."/>
            <person name="Sassera D."/>
        </authorList>
    </citation>
    <scope>NUCLEOTIDE SEQUENCE</scope>
    <source>
        <strain evidence="4">USBL-36I1</strain>
    </source>
</reference>